<dbReference type="CDD" id="cd09278">
    <property type="entry name" value="RNase_HI_prokaryote_like"/>
    <property type="match status" value="1"/>
</dbReference>
<evidence type="ECO:0000256" key="1">
    <source>
        <dbReference type="ARBA" id="ARBA00000077"/>
    </source>
</evidence>
<comment type="similarity">
    <text evidence="3">Belongs to the RNase H family.</text>
</comment>
<evidence type="ECO:0000256" key="4">
    <source>
        <dbReference type="ARBA" id="ARBA00011245"/>
    </source>
</evidence>
<dbReference type="InterPro" id="IPR002156">
    <property type="entry name" value="RNaseH_domain"/>
</dbReference>
<keyword evidence="10" id="KW-0460">Magnesium</keyword>
<accession>A0A6J5P585</accession>
<gene>
    <name evidence="13" type="ORF">UFOVP783_97</name>
</gene>
<organism evidence="13">
    <name type="scientific">uncultured Caudovirales phage</name>
    <dbReference type="NCBI Taxonomy" id="2100421"/>
    <lineage>
        <taxon>Viruses</taxon>
        <taxon>Duplodnaviria</taxon>
        <taxon>Heunggongvirae</taxon>
        <taxon>Uroviricota</taxon>
        <taxon>Caudoviricetes</taxon>
        <taxon>Peduoviridae</taxon>
        <taxon>Maltschvirus</taxon>
        <taxon>Maltschvirus maltsch</taxon>
    </lineage>
</organism>
<dbReference type="GO" id="GO:0046872">
    <property type="term" value="F:metal ion binding"/>
    <property type="evidence" value="ECO:0007669"/>
    <property type="project" value="UniProtKB-KW"/>
</dbReference>
<reference evidence="13" key="1">
    <citation type="submission" date="2020-04" db="EMBL/GenBank/DDBJ databases">
        <authorList>
            <person name="Chiriac C."/>
            <person name="Salcher M."/>
            <person name="Ghai R."/>
            <person name="Kavagutti S V."/>
        </authorList>
    </citation>
    <scope>NUCLEOTIDE SEQUENCE</scope>
</reference>
<dbReference type="SUPFAM" id="SSF53098">
    <property type="entry name" value="Ribonuclease H-like"/>
    <property type="match status" value="1"/>
</dbReference>
<evidence type="ECO:0000256" key="2">
    <source>
        <dbReference type="ARBA" id="ARBA00001946"/>
    </source>
</evidence>
<dbReference type="GO" id="GO:0003676">
    <property type="term" value="F:nucleic acid binding"/>
    <property type="evidence" value="ECO:0007669"/>
    <property type="project" value="InterPro"/>
</dbReference>
<dbReference type="PANTHER" id="PTHR10642:SF26">
    <property type="entry name" value="RIBONUCLEASE H1"/>
    <property type="match status" value="1"/>
</dbReference>
<name>A0A6J5P585_9CAUD</name>
<dbReference type="PROSITE" id="PS50879">
    <property type="entry name" value="RNASE_H_1"/>
    <property type="match status" value="1"/>
</dbReference>
<comment type="catalytic activity">
    <reaction evidence="1">
        <text>Endonucleolytic cleavage to 5'-phosphomonoester.</text>
        <dbReference type="EC" id="3.1.26.4"/>
    </reaction>
</comment>
<dbReference type="PANTHER" id="PTHR10642">
    <property type="entry name" value="RIBONUCLEASE H1"/>
    <property type="match status" value="1"/>
</dbReference>
<feature type="compositionally biased region" description="Polar residues" evidence="11">
    <location>
        <begin position="1"/>
        <end position="13"/>
    </location>
</feature>
<dbReference type="InterPro" id="IPR022892">
    <property type="entry name" value="RNaseHI"/>
</dbReference>
<keyword evidence="7" id="KW-0479">Metal-binding</keyword>
<dbReference type="Gene3D" id="3.30.420.10">
    <property type="entry name" value="Ribonuclease H-like superfamily/Ribonuclease H"/>
    <property type="match status" value="1"/>
</dbReference>
<keyword evidence="6" id="KW-0540">Nuclease</keyword>
<evidence type="ECO:0000313" key="13">
    <source>
        <dbReference type="EMBL" id="CAB4162694.1"/>
    </source>
</evidence>
<evidence type="ECO:0000256" key="3">
    <source>
        <dbReference type="ARBA" id="ARBA00005300"/>
    </source>
</evidence>
<dbReference type="InterPro" id="IPR036397">
    <property type="entry name" value="RNaseH_sf"/>
</dbReference>
<comment type="cofactor">
    <cofactor evidence="2">
        <name>Mg(2+)</name>
        <dbReference type="ChEBI" id="CHEBI:18420"/>
    </cofactor>
</comment>
<dbReference type="InterPro" id="IPR012337">
    <property type="entry name" value="RNaseH-like_sf"/>
</dbReference>
<evidence type="ECO:0000256" key="6">
    <source>
        <dbReference type="ARBA" id="ARBA00022722"/>
    </source>
</evidence>
<proteinExistence type="inferred from homology"/>
<evidence type="ECO:0000256" key="7">
    <source>
        <dbReference type="ARBA" id="ARBA00022723"/>
    </source>
</evidence>
<feature type="region of interest" description="Disordered" evidence="11">
    <location>
        <begin position="1"/>
        <end position="32"/>
    </location>
</feature>
<evidence type="ECO:0000256" key="5">
    <source>
        <dbReference type="ARBA" id="ARBA00012180"/>
    </source>
</evidence>
<evidence type="ECO:0000256" key="8">
    <source>
        <dbReference type="ARBA" id="ARBA00022759"/>
    </source>
</evidence>
<feature type="domain" description="RNase H type-1" evidence="12">
    <location>
        <begin position="16"/>
        <end position="165"/>
    </location>
</feature>
<evidence type="ECO:0000256" key="10">
    <source>
        <dbReference type="ARBA" id="ARBA00022842"/>
    </source>
</evidence>
<evidence type="ECO:0000259" key="12">
    <source>
        <dbReference type="PROSITE" id="PS50879"/>
    </source>
</evidence>
<dbReference type="EC" id="3.1.26.4" evidence="5"/>
<dbReference type="EMBL" id="LR796738">
    <property type="protein sequence ID" value="CAB4162694.1"/>
    <property type="molecule type" value="Genomic_DNA"/>
</dbReference>
<evidence type="ECO:0000256" key="11">
    <source>
        <dbReference type="SAM" id="MobiDB-lite"/>
    </source>
</evidence>
<dbReference type="Pfam" id="PF00075">
    <property type="entry name" value="RNase_H"/>
    <property type="match status" value="1"/>
</dbReference>
<comment type="subunit">
    <text evidence="4">Monomer.</text>
</comment>
<evidence type="ECO:0000256" key="9">
    <source>
        <dbReference type="ARBA" id="ARBA00022801"/>
    </source>
</evidence>
<dbReference type="InterPro" id="IPR050092">
    <property type="entry name" value="RNase_H"/>
</dbReference>
<keyword evidence="9" id="KW-0378">Hydrolase</keyword>
<keyword evidence="8" id="KW-0255">Endonuclease</keyword>
<protein>
    <recommendedName>
        <fullName evidence="5">ribonuclease H</fullName>
        <ecNumber evidence="5">3.1.26.4</ecNumber>
    </recommendedName>
</protein>
<dbReference type="GO" id="GO:0004523">
    <property type="term" value="F:RNA-DNA hybrid ribonuclease activity"/>
    <property type="evidence" value="ECO:0007669"/>
    <property type="project" value="UniProtKB-EC"/>
</dbReference>
<sequence>MRTARAQSTTPAPSYTEEAVKIHTDGSSSAKRRDGGWAFVAKWGSLVRERYGSEEEGATNMTMEVTAILRAFEYVRPAPRRRLIVITDSEWTVKAMTKWWHQWKASGWRTASGKEVANLPLLTRLKAAMDYHRKAGTEVSLVWVRGHSGVSGNERADFLAGQARIERLSNWDEKKDAKFCWCDNRRLYLPDPNHATVPKVLRGGHPSP</sequence>
<dbReference type="GO" id="GO:0043137">
    <property type="term" value="P:DNA replication, removal of RNA primer"/>
    <property type="evidence" value="ECO:0007669"/>
    <property type="project" value="TreeGrafter"/>
</dbReference>